<dbReference type="AlphaFoldDB" id="A0A310S7R1"/>
<organism evidence="1 2">
    <name type="scientific">Eufriesea mexicana</name>
    <dbReference type="NCBI Taxonomy" id="516756"/>
    <lineage>
        <taxon>Eukaryota</taxon>
        <taxon>Metazoa</taxon>
        <taxon>Ecdysozoa</taxon>
        <taxon>Arthropoda</taxon>
        <taxon>Hexapoda</taxon>
        <taxon>Insecta</taxon>
        <taxon>Pterygota</taxon>
        <taxon>Neoptera</taxon>
        <taxon>Endopterygota</taxon>
        <taxon>Hymenoptera</taxon>
        <taxon>Apocrita</taxon>
        <taxon>Aculeata</taxon>
        <taxon>Apoidea</taxon>
        <taxon>Anthophila</taxon>
        <taxon>Apidae</taxon>
        <taxon>Eufriesea</taxon>
    </lineage>
</organism>
<proteinExistence type="predicted"/>
<reference evidence="1 2" key="1">
    <citation type="submission" date="2015-07" db="EMBL/GenBank/DDBJ databases">
        <title>The genome of Eufriesea mexicana.</title>
        <authorList>
            <person name="Pan H."/>
            <person name="Kapheim K."/>
        </authorList>
    </citation>
    <scope>NUCLEOTIDE SEQUENCE [LARGE SCALE GENOMIC DNA]</scope>
    <source>
        <strain evidence="1">0111107269</strain>
        <tissue evidence="1">Whole body</tissue>
    </source>
</reference>
<evidence type="ECO:0000313" key="2">
    <source>
        <dbReference type="Proteomes" id="UP000250275"/>
    </source>
</evidence>
<sequence>MLRKGLRKFKTKKADHSNSLQNSSIKFYMKILCIPKTMIQPIERKKIKPRNL</sequence>
<dbReference type="EMBL" id="KQ765323">
    <property type="protein sequence ID" value="OAD53982.1"/>
    <property type="molecule type" value="Genomic_DNA"/>
</dbReference>
<keyword evidence="2" id="KW-1185">Reference proteome</keyword>
<evidence type="ECO:0000313" key="1">
    <source>
        <dbReference type="EMBL" id="OAD53982.1"/>
    </source>
</evidence>
<protein>
    <submittedName>
        <fullName evidence="1">Uncharacterized protein</fullName>
    </submittedName>
</protein>
<accession>A0A310S7R1</accession>
<name>A0A310S7R1_9HYME</name>
<dbReference type="Proteomes" id="UP000250275">
    <property type="component" value="Unassembled WGS sequence"/>
</dbReference>
<gene>
    <name evidence="1" type="ORF">WN48_08496</name>
</gene>